<evidence type="ECO:0000313" key="3">
    <source>
        <dbReference type="Proteomes" id="UP000441754"/>
    </source>
</evidence>
<dbReference type="Proteomes" id="UP000441754">
    <property type="component" value="Unassembled WGS sequence"/>
</dbReference>
<gene>
    <name evidence="2" type="ORF">GJJ30_10860</name>
</gene>
<accession>A0A7K0EK14</accession>
<sequence length="117" mass="13657">MKEKTLKLIGFKNEPIHVSSDQVVYLRGDREYSHIHLNDGRVLVSGYDLKRHESLLPQFWRISKGYLVNPDYIKYFNVGGGVSRLNGYIKLKNGMHFDVARRRVGDTFVRVLFSKTR</sequence>
<organism evidence="2 3">
    <name type="scientific">Larkinella terrae</name>
    <dbReference type="NCBI Taxonomy" id="2025311"/>
    <lineage>
        <taxon>Bacteria</taxon>
        <taxon>Pseudomonadati</taxon>
        <taxon>Bacteroidota</taxon>
        <taxon>Cytophagia</taxon>
        <taxon>Cytophagales</taxon>
        <taxon>Spirosomataceae</taxon>
        <taxon>Larkinella</taxon>
    </lineage>
</organism>
<dbReference type="Gene3D" id="2.40.50.1020">
    <property type="entry name" value="LytTr DNA-binding domain"/>
    <property type="match status" value="1"/>
</dbReference>
<evidence type="ECO:0000313" key="2">
    <source>
        <dbReference type="EMBL" id="MRS61788.1"/>
    </source>
</evidence>
<proteinExistence type="predicted"/>
<feature type="domain" description="HTH LytTR-type" evidence="1">
    <location>
        <begin position="13"/>
        <end position="112"/>
    </location>
</feature>
<dbReference type="OrthoDB" id="9781059at2"/>
<dbReference type="InterPro" id="IPR007492">
    <property type="entry name" value="LytTR_DNA-bd_dom"/>
</dbReference>
<dbReference type="EMBL" id="WJXZ01000006">
    <property type="protein sequence ID" value="MRS61788.1"/>
    <property type="molecule type" value="Genomic_DNA"/>
</dbReference>
<reference evidence="2 3" key="1">
    <citation type="journal article" date="2018" name="Antonie Van Leeuwenhoek">
        <title>Larkinella terrae sp. nov., isolated from soil on Jeju Island, South Korea.</title>
        <authorList>
            <person name="Ten L.N."/>
            <person name="Jeon J."/>
            <person name="Park S.J."/>
            <person name="Park S."/>
            <person name="Lee S.Y."/>
            <person name="Kim M.K."/>
            <person name="Jung H.Y."/>
        </authorList>
    </citation>
    <scope>NUCLEOTIDE SEQUENCE [LARGE SCALE GENOMIC DNA]</scope>
    <source>
        <strain evidence="2 3">KCTC 52001</strain>
    </source>
</reference>
<evidence type="ECO:0000259" key="1">
    <source>
        <dbReference type="SMART" id="SM00850"/>
    </source>
</evidence>
<dbReference type="RefSeq" id="WP_154175180.1">
    <property type="nucleotide sequence ID" value="NZ_WJXZ01000006.1"/>
</dbReference>
<name>A0A7K0EK14_9BACT</name>
<dbReference type="SMART" id="SM00850">
    <property type="entry name" value="LytTR"/>
    <property type="match status" value="1"/>
</dbReference>
<dbReference type="AlphaFoldDB" id="A0A7K0EK14"/>
<protein>
    <recommendedName>
        <fullName evidence="1">HTH LytTR-type domain-containing protein</fullName>
    </recommendedName>
</protein>
<dbReference type="GO" id="GO:0003677">
    <property type="term" value="F:DNA binding"/>
    <property type="evidence" value="ECO:0007669"/>
    <property type="project" value="InterPro"/>
</dbReference>
<comment type="caution">
    <text evidence="2">The sequence shown here is derived from an EMBL/GenBank/DDBJ whole genome shotgun (WGS) entry which is preliminary data.</text>
</comment>
<dbReference type="Pfam" id="PF04397">
    <property type="entry name" value="LytTR"/>
    <property type="match status" value="1"/>
</dbReference>
<keyword evidence="3" id="KW-1185">Reference proteome</keyword>